<dbReference type="PROSITE" id="PS50893">
    <property type="entry name" value="ABC_TRANSPORTER_2"/>
    <property type="match status" value="1"/>
</dbReference>
<sequence>MLRVHNLTKYLGEEKILDEVNLTVKKGSIYGLVGPNGAGKSTLIKNIVGIYNPEEGNVYIEGNTVSDPQVRDGLAYVPDYQNFYPNFKVKDMVDFYRNTYSNWDEEKFNKLREMFNLDMNKKIRKLSKGQKTQLSIHLNLSINPKLLIMDEPTSGLDPVIRKEVLNLIVNEAANNDCTVLVSTHNLGELEQICDTIGFINKGKVNLETDLEDLKENIKKVQVAFKNKLPEPIENDSNILKIEKLGRVYYIVVKENIDDFIKKLQVYDPILVETMDMSLEEIFIYKMAGEGYEFKKII</sequence>
<feature type="domain" description="ABC transporter" evidence="4">
    <location>
        <begin position="2"/>
        <end position="226"/>
    </location>
</feature>
<evidence type="ECO:0000256" key="3">
    <source>
        <dbReference type="ARBA" id="ARBA00022840"/>
    </source>
</evidence>
<dbReference type="AlphaFoldDB" id="A0A267MF41"/>
<dbReference type="PANTHER" id="PTHR42939">
    <property type="entry name" value="ABC TRANSPORTER ATP-BINDING PROTEIN ALBC-RELATED"/>
    <property type="match status" value="1"/>
</dbReference>
<organism evidence="5 6">
    <name type="scientific">Anaeromicrobium sediminis</name>
    <dbReference type="NCBI Taxonomy" id="1478221"/>
    <lineage>
        <taxon>Bacteria</taxon>
        <taxon>Bacillati</taxon>
        <taxon>Bacillota</taxon>
        <taxon>Clostridia</taxon>
        <taxon>Peptostreptococcales</taxon>
        <taxon>Thermotaleaceae</taxon>
        <taxon>Anaeromicrobium</taxon>
    </lineage>
</organism>
<evidence type="ECO:0000256" key="1">
    <source>
        <dbReference type="ARBA" id="ARBA00022448"/>
    </source>
</evidence>
<accession>A0A267MF41</accession>
<keyword evidence="2" id="KW-0547">Nucleotide-binding</keyword>
<gene>
    <name evidence="5" type="ORF">CCE28_17225</name>
</gene>
<dbReference type="Gene3D" id="3.40.50.300">
    <property type="entry name" value="P-loop containing nucleotide triphosphate hydrolases"/>
    <property type="match status" value="1"/>
</dbReference>
<dbReference type="SUPFAM" id="SSF52540">
    <property type="entry name" value="P-loop containing nucleoside triphosphate hydrolases"/>
    <property type="match status" value="1"/>
</dbReference>
<dbReference type="GO" id="GO:0005524">
    <property type="term" value="F:ATP binding"/>
    <property type="evidence" value="ECO:0007669"/>
    <property type="project" value="UniProtKB-KW"/>
</dbReference>
<dbReference type="SMART" id="SM00382">
    <property type="entry name" value="AAA"/>
    <property type="match status" value="1"/>
</dbReference>
<evidence type="ECO:0000259" key="4">
    <source>
        <dbReference type="PROSITE" id="PS50893"/>
    </source>
</evidence>
<protein>
    <submittedName>
        <fullName evidence="5">ABC transporter</fullName>
    </submittedName>
</protein>
<reference evidence="5 6" key="1">
    <citation type="submission" date="2017-06" db="EMBL/GenBank/DDBJ databases">
        <title>Draft genome sequence of anaerobic fermentative bacterium Anaeromicrobium sediminis DY2726D isolated from West Pacific Ocean sediments.</title>
        <authorList>
            <person name="Zeng X."/>
        </authorList>
    </citation>
    <scope>NUCLEOTIDE SEQUENCE [LARGE SCALE GENOMIC DNA]</scope>
    <source>
        <strain evidence="5 6">DY2726D</strain>
    </source>
</reference>
<keyword evidence="3" id="KW-0067">ATP-binding</keyword>
<evidence type="ECO:0000313" key="5">
    <source>
        <dbReference type="EMBL" id="PAB58077.1"/>
    </source>
</evidence>
<dbReference type="PANTHER" id="PTHR42939:SF1">
    <property type="entry name" value="ABC TRANSPORTER ATP-BINDING PROTEIN ALBC-RELATED"/>
    <property type="match status" value="1"/>
</dbReference>
<dbReference type="InterPro" id="IPR027417">
    <property type="entry name" value="P-loop_NTPase"/>
</dbReference>
<dbReference type="InterPro" id="IPR003439">
    <property type="entry name" value="ABC_transporter-like_ATP-bd"/>
</dbReference>
<dbReference type="EMBL" id="NIBG01000020">
    <property type="protein sequence ID" value="PAB58077.1"/>
    <property type="molecule type" value="Genomic_DNA"/>
</dbReference>
<dbReference type="GO" id="GO:0016887">
    <property type="term" value="F:ATP hydrolysis activity"/>
    <property type="evidence" value="ECO:0007669"/>
    <property type="project" value="InterPro"/>
</dbReference>
<name>A0A267MF41_9FIRM</name>
<dbReference type="OrthoDB" id="9804819at2"/>
<dbReference type="InterPro" id="IPR051782">
    <property type="entry name" value="ABC_Transporter_VariousFunc"/>
</dbReference>
<evidence type="ECO:0000256" key="2">
    <source>
        <dbReference type="ARBA" id="ARBA00022741"/>
    </source>
</evidence>
<keyword evidence="6" id="KW-1185">Reference proteome</keyword>
<dbReference type="CDD" id="cd03230">
    <property type="entry name" value="ABC_DR_subfamily_A"/>
    <property type="match status" value="1"/>
</dbReference>
<dbReference type="Proteomes" id="UP000216024">
    <property type="component" value="Unassembled WGS sequence"/>
</dbReference>
<dbReference type="RefSeq" id="WP_095134970.1">
    <property type="nucleotide sequence ID" value="NZ_NIBG01000020.1"/>
</dbReference>
<proteinExistence type="predicted"/>
<comment type="caution">
    <text evidence="5">The sequence shown here is derived from an EMBL/GenBank/DDBJ whole genome shotgun (WGS) entry which is preliminary data.</text>
</comment>
<evidence type="ECO:0000313" key="6">
    <source>
        <dbReference type="Proteomes" id="UP000216024"/>
    </source>
</evidence>
<keyword evidence="1" id="KW-0813">Transport</keyword>
<dbReference type="InterPro" id="IPR003593">
    <property type="entry name" value="AAA+_ATPase"/>
</dbReference>
<dbReference type="Pfam" id="PF00005">
    <property type="entry name" value="ABC_tran"/>
    <property type="match status" value="1"/>
</dbReference>